<name>A0ABQ3W2X0_9LACO</name>
<evidence type="ECO:0000313" key="3">
    <source>
        <dbReference type="Proteomes" id="UP000616547"/>
    </source>
</evidence>
<evidence type="ECO:0000313" key="2">
    <source>
        <dbReference type="EMBL" id="GHW00683.1"/>
    </source>
</evidence>
<keyword evidence="1" id="KW-1133">Transmembrane helix</keyword>
<keyword evidence="1" id="KW-0812">Transmembrane</keyword>
<gene>
    <name evidence="2" type="ORF">lacNasYZ03_03700</name>
</gene>
<reference evidence="3" key="1">
    <citation type="submission" date="2021-01" db="EMBL/GenBank/DDBJ databases">
        <title>Draft genome sequence of Nasalis larvatus strain YZ03.</title>
        <authorList>
            <person name="Suzuki-Hashido N."/>
            <person name="Tsuchida S."/>
            <person name="Hayakawa T."/>
        </authorList>
    </citation>
    <scope>NUCLEOTIDE SEQUENCE [LARGE SCALE GENOMIC DNA]</scope>
    <source>
        <strain evidence="3">YZ03</strain>
    </source>
</reference>
<comment type="caution">
    <text evidence="2">The sequence shown here is derived from an EMBL/GenBank/DDBJ whole genome shotgun (WGS) entry which is preliminary data.</text>
</comment>
<organism evidence="2 3">
    <name type="scientific">Lactobacillus nasalidis</name>
    <dbReference type="NCBI Taxonomy" id="2797258"/>
    <lineage>
        <taxon>Bacteria</taxon>
        <taxon>Bacillati</taxon>
        <taxon>Bacillota</taxon>
        <taxon>Bacilli</taxon>
        <taxon>Lactobacillales</taxon>
        <taxon>Lactobacillaceae</taxon>
        <taxon>Lactobacillus</taxon>
    </lineage>
</organism>
<keyword evidence="3" id="KW-1185">Reference proteome</keyword>
<dbReference type="EMBL" id="BOCI01000117">
    <property type="protein sequence ID" value="GHW00683.1"/>
    <property type="molecule type" value="Genomic_DNA"/>
</dbReference>
<evidence type="ECO:0000256" key="1">
    <source>
        <dbReference type="SAM" id="Phobius"/>
    </source>
</evidence>
<dbReference type="Proteomes" id="UP000616547">
    <property type="component" value="Unassembled WGS sequence"/>
</dbReference>
<accession>A0ABQ3W2X0</accession>
<protein>
    <submittedName>
        <fullName evidence="2">Uncharacterized protein</fullName>
    </submittedName>
</protein>
<feature type="transmembrane region" description="Helical" evidence="1">
    <location>
        <begin position="34"/>
        <end position="55"/>
    </location>
</feature>
<keyword evidence="1" id="KW-0472">Membrane</keyword>
<proteinExistence type="predicted"/>
<sequence length="82" mass="9038">MKILAICLCLFLIIDGGLYILYDFDSIGALLKLLGIKSAISVSLRWILIMAAVALRVKYGTIFDYAFRNPGDASIPEKAKNN</sequence>